<dbReference type="PANTHER" id="PTHR43083:SF6">
    <property type="entry name" value="MANNAN POLYMERASE COMPLEXES SUBUNIT MNN9"/>
    <property type="match status" value="1"/>
</dbReference>
<dbReference type="STRING" id="36022.A0A1V2L804"/>
<comment type="caution">
    <text evidence="3">The sequence shown here is derived from an EMBL/GenBank/DDBJ whole genome shotgun (WGS) entry which is preliminary data.</text>
</comment>
<dbReference type="AlphaFoldDB" id="A0A1V2L804"/>
<dbReference type="EMBL" id="MPUK01000003">
    <property type="protein sequence ID" value="ONH68037.1"/>
    <property type="molecule type" value="Genomic_DNA"/>
</dbReference>
<comment type="similarity">
    <text evidence="1">Belongs to the ANP1/MMN9/VAN1 family.</text>
</comment>
<keyword evidence="4" id="KW-1185">Reference proteome</keyword>
<dbReference type="InterPro" id="IPR052086">
    <property type="entry name" value="Mannan_Polymerase_Subunit"/>
</dbReference>
<dbReference type="Proteomes" id="UP000189513">
    <property type="component" value="Unassembled WGS sequence"/>
</dbReference>
<gene>
    <name evidence="3" type="ORF">BON22_1787</name>
</gene>
<dbReference type="GO" id="GO:0000009">
    <property type="term" value="F:alpha-1,6-mannosyltransferase activity"/>
    <property type="evidence" value="ECO:0007669"/>
    <property type="project" value="TreeGrafter"/>
</dbReference>
<dbReference type="OMA" id="GMETWAK"/>
<organism evidence="3 4">
    <name type="scientific">Cyberlindnera fabianii</name>
    <name type="common">Yeast</name>
    <name type="synonym">Hansenula fabianii</name>
    <dbReference type="NCBI Taxonomy" id="36022"/>
    <lineage>
        <taxon>Eukaryota</taxon>
        <taxon>Fungi</taxon>
        <taxon>Dikarya</taxon>
        <taxon>Ascomycota</taxon>
        <taxon>Saccharomycotina</taxon>
        <taxon>Saccharomycetes</taxon>
        <taxon>Phaffomycetales</taxon>
        <taxon>Phaffomycetaceae</taxon>
        <taxon>Cyberlindnera</taxon>
    </lineage>
</organism>
<feature type="coiled-coil region" evidence="2">
    <location>
        <begin position="65"/>
        <end position="122"/>
    </location>
</feature>
<dbReference type="PANTHER" id="PTHR43083">
    <property type="entry name" value="MANNAN POLYMERASE II"/>
    <property type="match status" value="1"/>
</dbReference>
<dbReference type="GO" id="GO:0006487">
    <property type="term" value="P:protein N-linked glycosylation"/>
    <property type="evidence" value="ECO:0007669"/>
    <property type="project" value="TreeGrafter"/>
</dbReference>
<evidence type="ECO:0000256" key="2">
    <source>
        <dbReference type="SAM" id="Coils"/>
    </source>
</evidence>
<dbReference type="Gene3D" id="3.90.550.10">
    <property type="entry name" value="Spore Coat Polysaccharide Biosynthesis Protein SpsA, Chain A"/>
    <property type="match status" value="1"/>
</dbReference>
<reference evidence="4" key="1">
    <citation type="journal article" date="2017" name="Genome Announc.">
        <title>Genome sequences of Cyberlindnera fabianii 65, Pichia kudriavzevii 129, and Saccharomyces cerevisiae 131 isolated from fermented masau fruits in Zimbabwe.</title>
        <authorList>
            <person name="van Rijswijck I.M.H."/>
            <person name="Derks M.F.L."/>
            <person name="Abee T."/>
            <person name="de Ridder D."/>
            <person name="Smid E.J."/>
        </authorList>
    </citation>
    <scope>NUCLEOTIDE SEQUENCE [LARGE SCALE GENOMIC DNA]</scope>
    <source>
        <strain evidence="4">65</strain>
    </source>
</reference>
<dbReference type="GO" id="GO:0000032">
    <property type="term" value="P:cell wall mannoprotein biosynthetic process"/>
    <property type="evidence" value="ECO:0007669"/>
    <property type="project" value="TreeGrafter"/>
</dbReference>
<evidence type="ECO:0000313" key="3">
    <source>
        <dbReference type="EMBL" id="ONH68037.1"/>
    </source>
</evidence>
<dbReference type="VEuPathDB" id="FungiDB:BON22_1787"/>
<protein>
    <submittedName>
        <fullName evidence="3">Mannan polymerase complexes subunit MNN9</fullName>
    </submittedName>
</protein>
<proteinExistence type="inferred from homology"/>
<dbReference type="GO" id="GO:0000136">
    <property type="term" value="C:mannan polymerase complex"/>
    <property type="evidence" value="ECO:0007669"/>
    <property type="project" value="TreeGrafter"/>
</dbReference>
<accession>A0A1V2L804</accession>
<evidence type="ECO:0000313" key="4">
    <source>
        <dbReference type="Proteomes" id="UP000189513"/>
    </source>
</evidence>
<dbReference type="Pfam" id="PF03452">
    <property type="entry name" value="Anp1"/>
    <property type="match status" value="1"/>
</dbReference>
<dbReference type="InterPro" id="IPR029044">
    <property type="entry name" value="Nucleotide-diphossugar_trans"/>
</dbReference>
<sequence>MLRLNTRQWVLVSSIIICTLVYLVVSGSSDKYTLTDLQTLLDTLNLDSLNSLTKTVTNQKDQKGHVDEEKKTVDLEKQINELLEQRLNTELQLERDSMQKDISTLETKLKKADDEAAQALKSLGLAKVSIESLDLTEAGKDHFYKTTLSFKTRPDEDTTERLYDPLKNQLVVMSLFGGSFGEGRTFEDFLKLIHGLKSSIKAAETSLSVLISDLETYNEVSRYMAKKFETISEITKLQDLTDHFSRVTLLHAPFLEEKLKLQREDRHDPKVQRTRRRVLSEMRNFLMFHGINDEIYTLFIDSDMTEIPETMLQKFIDSKVDIATVRVGIKDKEGTVKSVDYDRNSWAGTRKKPTKEEEQKLTDDPTYFFEPKPEESIYLWQLWREPEKYGLDKTDDAKYELKSVGGAVLFAKSEVFRVGAIFPPFYAIGSEWERSEGWDGIETEGLCYVANVLSYKCWGSRTWWHTTLLGRTLDDLEAD</sequence>
<evidence type="ECO:0000256" key="1">
    <source>
        <dbReference type="ARBA" id="ARBA00037964"/>
    </source>
</evidence>
<keyword evidence="2" id="KW-0175">Coiled coil</keyword>
<name>A0A1V2L804_CYBFA</name>